<comment type="subcellular location">
    <subcellularLocation>
        <location evidence="1">Nucleus</location>
    </subcellularLocation>
</comment>
<dbReference type="PANTHER" id="PTHR46068">
    <property type="entry name" value="PROTEIN CBG27172"/>
    <property type="match status" value="1"/>
</dbReference>
<gene>
    <name evidence="3" type="ORF">DdX_20635</name>
</gene>
<proteinExistence type="predicted"/>
<evidence type="ECO:0000313" key="4">
    <source>
        <dbReference type="Proteomes" id="UP001201812"/>
    </source>
</evidence>
<dbReference type="Proteomes" id="UP001201812">
    <property type="component" value="Unassembled WGS sequence"/>
</dbReference>
<dbReference type="AlphaFoldDB" id="A0AAD4MFZ3"/>
<name>A0AAD4MFZ3_9BILA</name>
<dbReference type="Pfam" id="PF13518">
    <property type="entry name" value="HTH_28"/>
    <property type="match status" value="1"/>
</dbReference>
<sequence>MAAKRAAIIELYKNGTRVNEIARLVNIHHQNVTRTISRYKELGTLEDRPRTGRPPVQRVQKAKVLIEAKISRIPKRSQRKLAKQHGISRATVTNMVKEELGSYPYKLRKAIALTDEEKEKGWNDAKHCLSDSQKITTERSFFLMKVIFNWKKDSTDKIPGLLQ</sequence>
<evidence type="ECO:0000259" key="2">
    <source>
        <dbReference type="Pfam" id="PF13518"/>
    </source>
</evidence>
<dbReference type="InterPro" id="IPR009057">
    <property type="entry name" value="Homeodomain-like_sf"/>
</dbReference>
<feature type="domain" description="Insertion element IS150 protein InsJ-like helix-turn-helix" evidence="2">
    <location>
        <begin position="4"/>
        <end position="50"/>
    </location>
</feature>
<dbReference type="PANTHER" id="PTHR46068:SF1">
    <property type="entry name" value="TRANSPOSASE IS30-LIKE HTH DOMAIN-CONTAINING PROTEIN"/>
    <property type="match status" value="1"/>
</dbReference>
<reference evidence="3" key="1">
    <citation type="submission" date="2022-01" db="EMBL/GenBank/DDBJ databases">
        <title>Genome Sequence Resource for Two Populations of Ditylenchus destructor, the Migratory Endoparasitic Phytonematode.</title>
        <authorList>
            <person name="Zhang H."/>
            <person name="Lin R."/>
            <person name="Xie B."/>
        </authorList>
    </citation>
    <scope>NUCLEOTIDE SEQUENCE</scope>
    <source>
        <strain evidence="3">BazhouSP</strain>
    </source>
</reference>
<evidence type="ECO:0000313" key="3">
    <source>
        <dbReference type="EMBL" id="KAI1693478.1"/>
    </source>
</evidence>
<dbReference type="InterPro" id="IPR036388">
    <property type="entry name" value="WH-like_DNA-bd_sf"/>
</dbReference>
<accession>A0AAD4MFZ3</accession>
<keyword evidence="4" id="KW-1185">Reference proteome</keyword>
<comment type="caution">
    <text evidence="3">The sequence shown here is derived from an EMBL/GenBank/DDBJ whole genome shotgun (WGS) entry which is preliminary data.</text>
</comment>
<dbReference type="InterPro" id="IPR055247">
    <property type="entry name" value="InsJ-like_HTH"/>
</dbReference>
<organism evidence="3 4">
    <name type="scientific">Ditylenchus destructor</name>
    <dbReference type="NCBI Taxonomy" id="166010"/>
    <lineage>
        <taxon>Eukaryota</taxon>
        <taxon>Metazoa</taxon>
        <taxon>Ecdysozoa</taxon>
        <taxon>Nematoda</taxon>
        <taxon>Chromadorea</taxon>
        <taxon>Rhabditida</taxon>
        <taxon>Tylenchina</taxon>
        <taxon>Tylenchomorpha</taxon>
        <taxon>Sphaerularioidea</taxon>
        <taxon>Anguinidae</taxon>
        <taxon>Anguininae</taxon>
        <taxon>Ditylenchus</taxon>
    </lineage>
</organism>
<dbReference type="EMBL" id="JAKKPZ010000623">
    <property type="protein sequence ID" value="KAI1693478.1"/>
    <property type="molecule type" value="Genomic_DNA"/>
</dbReference>
<dbReference type="SUPFAM" id="SSF46689">
    <property type="entry name" value="Homeodomain-like"/>
    <property type="match status" value="1"/>
</dbReference>
<dbReference type="Gene3D" id="1.10.10.10">
    <property type="entry name" value="Winged helix-like DNA-binding domain superfamily/Winged helix DNA-binding domain"/>
    <property type="match status" value="1"/>
</dbReference>
<dbReference type="GO" id="GO:0005634">
    <property type="term" value="C:nucleus"/>
    <property type="evidence" value="ECO:0007669"/>
    <property type="project" value="UniProtKB-SubCell"/>
</dbReference>
<protein>
    <submittedName>
        <fullName evidence="3">Helix-turn-helix domain-containing protein</fullName>
    </submittedName>
</protein>
<evidence type="ECO:0000256" key="1">
    <source>
        <dbReference type="ARBA" id="ARBA00004123"/>
    </source>
</evidence>